<feature type="compositionally biased region" description="Basic and acidic residues" evidence="1">
    <location>
        <begin position="71"/>
        <end position="114"/>
    </location>
</feature>
<accession>A0A6J1NAH8</accession>
<reference evidence="3" key="1">
    <citation type="submission" date="2025-08" db="UniProtKB">
        <authorList>
            <consortium name="RefSeq"/>
        </authorList>
    </citation>
    <scope>IDENTIFICATION</scope>
</reference>
<protein>
    <submittedName>
        <fullName evidence="3">Uncharacterized protein LOC112048627 isoform X2</fullName>
    </submittedName>
</protein>
<dbReference type="RefSeq" id="XP_023942013.2">
    <property type="nucleotide sequence ID" value="XM_024086245.2"/>
</dbReference>
<feature type="compositionally biased region" description="Polar residues" evidence="1">
    <location>
        <begin position="132"/>
        <end position="152"/>
    </location>
</feature>
<dbReference type="OrthoDB" id="7492064at2759"/>
<dbReference type="GeneID" id="112048627"/>
<sequence>MDYTTFVYFVLLHCSINALPYETDSHESGEITVSFDDDDKHDIFLDEQEQKTIIDNLEKILKEEEIEKLLGEQQKEEKQGKESELESEQQKEGKEYDLERKVITDKPRPAKYEVTENVIDVPDDRTRGPIVTNYSITRPLNTPAAPTSTTEVSENDKNNNEGDKRPASGGSDVNKVEEGSGIKEYFNGIKKGIVNGFNSIINLQHRTEATHAPEEPTGPFGFLNKITRKSSQFAQSIHNHIFGDQEDF</sequence>
<name>A0A6J1NAH8_BICAN</name>
<proteinExistence type="predicted"/>
<evidence type="ECO:0000313" key="2">
    <source>
        <dbReference type="Proteomes" id="UP001652582"/>
    </source>
</evidence>
<keyword evidence="2" id="KW-1185">Reference proteome</keyword>
<evidence type="ECO:0000313" key="3">
    <source>
        <dbReference type="RefSeq" id="XP_023942013.2"/>
    </source>
</evidence>
<dbReference type="AlphaFoldDB" id="A0A6J1NAH8"/>
<organism evidence="2 3">
    <name type="scientific">Bicyclus anynana</name>
    <name type="common">Squinting bush brown butterfly</name>
    <dbReference type="NCBI Taxonomy" id="110368"/>
    <lineage>
        <taxon>Eukaryota</taxon>
        <taxon>Metazoa</taxon>
        <taxon>Ecdysozoa</taxon>
        <taxon>Arthropoda</taxon>
        <taxon>Hexapoda</taxon>
        <taxon>Insecta</taxon>
        <taxon>Pterygota</taxon>
        <taxon>Neoptera</taxon>
        <taxon>Endopterygota</taxon>
        <taxon>Lepidoptera</taxon>
        <taxon>Glossata</taxon>
        <taxon>Ditrysia</taxon>
        <taxon>Papilionoidea</taxon>
        <taxon>Nymphalidae</taxon>
        <taxon>Satyrinae</taxon>
        <taxon>Satyrini</taxon>
        <taxon>Mycalesina</taxon>
        <taxon>Bicyclus</taxon>
    </lineage>
</organism>
<evidence type="ECO:0000256" key="1">
    <source>
        <dbReference type="SAM" id="MobiDB-lite"/>
    </source>
</evidence>
<feature type="region of interest" description="Disordered" evidence="1">
    <location>
        <begin position="71"/>
        <end position="176"/>
    </location>
</feature>
<feature type="compositionally biased region" description="Basic and acidic residues" evidence="1">
    <location>
        <begin position="154"/>
        <end position="166"/>
    </location>
</feature>
<gene>
    <name evidence="3" type="primary">LOC112048627</name>
</gene>
<dbReference type="Proteomes" id="UP001652582">
    <property type="component" value="Chromosome 8"/>
</dbReference>